<dbReference type="Gene3D" id="1.20.1250.20">
    <property type="entry name" value="MFS general substrate transporter like domains"/>
    <property type="match status" value="1"/>
</dbReference>
<dbReference type="InterPro" id="IPR018456">
    <property type="entry name" value="PTR2_symporter_CS"/>
</dbReference>
<feature type="transmembrane region" description="Helical" evidence="7">
    <location>
        <begin position="355"/>
        <end position="376"/>
    </location>
</feature>
<evidence type="ECO:0008006" key="10">
    <source>
        <dbReference type="Google" id="ProtNLM"/>
    </source>
</evidence>
<dbReference type="SUPFAM" id="SSF103473">
    <property type="entry name" value="MFS general substrate transporter"/>
    <property type="match status" value="1"/>
</dbReference>
<protein>
    <recommendedName>
        <fullName evidence="10">Peptide transporter</fullName>
    </recommendedName>
</protein>
<proteinExistence type="inferred from homology"/>
<comment type="subcellular location">
    <subcellularLocation>
        <location evidence="1 6">Membrane</location>
        <topology evidence="1 6">Multi-pass membrane protein</topology>
    </subcellularLocation>
</comment>
<dbReference type="InterPro" id="IPR000109">
    <property type="entry name" value="POT_fam"/>
</dbReference>
<keyword evidence="9" id="KW-1185">Reference proteome</keyword>
<dbReference type="Proteomes" id="UP001497512">
    <property type="component" value="Chromosome 13"/>
</dbReference>
<reference evidence="8" key="1">
    <citation type="submission" date="2024-02" db="EMBL/GenBank/DDBJ databases">
        <authorList>
            <consortium name="ELIXIR-Norway"/>
            <consortium name="Elixir Norway"/>
        </authorList>
    </citation>
    <scope>NUCLEOTIDE SEQUENCE</scope>
</reference>
<keyword evidence="5 7" id="KW-0472">Membrane</keyword>
<sequence>MPGDDLMGNSSIIQTDVQSGELAAPLLEEGKVDDNHVVVRGSKYMEYFNAFPGSIKYLVWNEFCERFSFYGMKTILALYLLEHLRLSENESTELVHLFIVACYATPILGAFLSDCKWGKYRTILYLSIVYCIGNWVMALAAIPKPSPSTKSTLFWSTALALALIALGTGGIKPCVSAFGGDQIQFTLPDSPAKDRLHRQFFSMYYFAVNAGSLISTLLTPVLRTDVSYSVAFAVPAALMMCALLIFWSGRRSYVDRPPEGNVFGEVGAVVVDAIRLRGRAGQGSHWLDSSKLKHNPTVVEDVKALFRVLILLLPTPLFWSLFDQQSSKWVFQASKLDGHVPWLFNVVIEPDQMQALNPVLILAMIPLFDQIIYPFLEKHQVPLRPVPRMVAGMVLSALAFLLSGLLQIAMDQAGATTLSMLWQIPQIMTITAGEILFSITGLEFAYSQAPDSMKSVVQAAWLFTVAAGNLVTVILVAIIGDHLSKANEFFFFAVGCVFAMLLLLWGGSHFVYKQDVNENQSEYLVEALIEDRVHSG</sequence>
<evidence type="ECO:0000256" key="7">
    <source>
        <dbReference type="SAM" id="Phobius"/>
    </source>
</evidence>
<feature type="transmembrane region" description="Helical" evidence="7">
    <location>
        <begin position="200"/>
        <end position="222"/>
    </location>
</feature>
<evidence type="ECO:0000313" key="8">
    <source>
        <dbReference type="EMBL" id="CAK9201586.1"/>
    </source>
</evidence>
<evidence type="ECO:0000256" key="4">
    <source>
        <dbReference type="ARBA" id="ARBA00022989"/>
    </source>
</evidence>
<feature type="transmembrane region" description="Helical" evidence="7">
    <location>
        <begin position="154"/>
        <end position="179"/>
    </location>
</feature>
<feature type="transmembrane region" description="Helical" evidence="7">
    <location>
        <begin position="388"/>
        <end position="410"/>
    </location>
</feature>
<organism evidence="8 9">
    <name type="scientific">Sphagnum troendelagicum</name>
    <dbReference type="NCBI Taxonomy" id="128251"/>
    <lineage>
        <taxon>Eukaryota</taxon>
        <taxon>Viridiplantae</taxon>
        <taxon>Streptophyta</taxon>
        <taxon>Embryophyta</taxon>
        <taxon>Bryophyta</taxon>
        <taxon>Sphagnophytina</taxon>
        <taxon>Sphagnopsida</taxon>
        <taxon>Sphagnales</taxon>
        <taxon>Sphagnaceae</taxon>
        <taxon>Sphagnum</taxon>
    </lineage>
</organism>
<evidence type="ECO:0000256" key="1">
    <source>
        <dbReference type="ARBA" id="ARBA00004141"/>
    </source>
</evidence>
<keyword evidence="4 7" id="KW-1133">Transmembrane helix</keyword>
<feature type="transmembrane region" description="Helical" evidence="7">
    <location>
        <begin position="304"/>
        <end position="322"/>
    </location>
</feature>
<evidence type="ECO:0000256" key="5">
    <source>
        <dbReference type="ARBA" id="ARBA00023136"/>
    </source>
</evidence>
<dbReference type="CDD" id="cd17347">
    <property type="entry name" value="MFS_SLC15A1_2_like"/>
    <property type="match status" value="1"/>
</dbReference>
<feature type="transmembrane region" description="Helical" evidence="7">
    <location>
        <begin position="124"/>
        <end position="142"/>
    </location>
</feature>
<gene>
    <name evidence="8" type="ORF">CSSPTR1EN2_LOCUS5981</name>
</gene>
<keyword evidence="3 6" id="KW-0812">Transmembrane</keyword>
<evidence type="ECO:0000256" key="2">
    <source>
        <dbReference type="ARBA" id="ARBA00005982"/>
    </source>
</evidence>
<evidence type="ECO:0000256" key="6">
    <source>
        <dbReference type="RuleBase" id="RU003755"/>
    </source>
</evidence>
<name>A0ABP0TP72_9BRYO</name>
<dbReference type="Pfam" id="PF00854">
    <property type="entry name" value="PTR2"/>
    <property type="match status" value="1"/>
</dbReference>
<dbReference type="PANTHER" id="PTHR11654">
    <property type="entry name" value="OLIGOPEPTIDE TRANSPORTER-RELATED"/>
    <property type="match status" value="1"/>
</dbReference>
<keyword evidence="6" id="KW-0813">Transport</keyword>
<feature type="transmembrane region" description="Helical" evidence="7">
    <location>
        <begin position="491"/>
        <end position="512"/>
    </location>
</feature>
<comment type="similarity">
    <text evidence="2 6">Belongs to the major facilitator superfamily. Proton-dependent oligopeptide transporter (POT/PTR) (TC 2.A.17) family.</text>
</comment>
<dbReference type="InterPro" id="IPR036259">
    <property type="entry name" value="MFS_trans_sf"/>
</dbReference>
<evidence type="ECO:0000313" key="9">
    <source>
        <dbReference type="Proteomes" id="UP001497512"/>
    </source>
</evidence>
<feature type="transmembrane region" description="Helical" evidence="7">
    <location>
        <begin position="422"/>
        <end position="447"/>
    </location>
</feature>
<dbReference type="EMBL" id="OZ019905">
    <property type="protein sequence ID" value="CAK9201586.1"/>
    <property type="molecule type" value="Genomic_DNA"/>
</dbReference>
<evidence type="ECO:0000256" key="3">
    <source>
        <dbReference type="ARBA" id="ARBA00022692"/>
    </source>
</evidence>
<feature type="transmembrane region" description="Helical" evidence="7">
    <location>
        <begin position="459"/>
        <end position="479"/>
    </location>
</feature>
<dbReference type="PROSITE" id="PS01023">
    <property type="entry name" value="PTR2_2"/>
    <property type="match status" value="1"/>
</dbReference>
<feature type="transmembrane region" description="Helical" evidence="7">
    <location>
        <begin position="94"/>
        <end position="112"/>
    </location>
</feature>
<accession>A0ABP0TP72</accession>
<feature type="transmembrane region" description="Helical" evidence="7">
    <location>
        <begin position="228"/>
        <end position="247"/>
    </location>
</feature>